<dbReference type="RefSeq" id="WP_228714510.1">
    <property type="nucleotide sequence ID" value="NZ_SIHJ01000001.1"/>
</dbReference>
<evidence type="ECO:0000256" key="1">
    <source>
        <dbReference type="SAM" id="MobiDB-lite"/>
    </source>
</evidence>
<proteinExistence type="predicted"/>
<name>A0A5C5VBY7_9BACT</name>
<feature type="compositionally biased region" description="Polar residues" evidence="1">
    <location>
        <begin position="18"/>
        <end position="28"/>
    </location>
</feature>
<sequence>MAKKISASVGKGGKNKPIDTSGQATLSDSLDIDSGNPPPSAALAFSAPASGADEQLVVAFPIGDEFIYDPIELGPATSLDFVVDVFAESLAGASRVDVTMAVLQDGFFIAAPTSSTPSMDGSEVGWARLSHAGLEANDFLAADGGGATPDFSRPFQFSYAFHADYSATTLGVDLRIDNMEATVNTIPEPGSAALVVAMGAAVLWDRWWNDDNGPR</sequence>
<organism evidence="2 3">
    <name type="scientific">Posidoniimonas corsicana</name>
    <dbReference type="NCBI Taxonomy" id="1938618"/>
    <lineage>
        <taxon>Bacteria</taxon>
        <taxon>Pseudomonadati</taxon>
        <taxon>Planctomycetota</taxon>
        <taxon>Planctomycetia</taxon>
        <taxon>Pirellulales</taxon>
        <taxon>Lacipirellulaceae</taxon>
        <taxon>Posidoniimonas</taxon>
    </lineage>
</organism>
<feature type="region of interest" description="Disordered" evidence="1">
    <location>
        <begin position="1"/>
        <end position="33"/>
    </location>
</feature>
<evidence type="ECO:0000313" key="2">
    <source>
        <dbReference type="EMBL" id="TWT36088.1"/>
    </source>
</evidence>
<keyword evidence="3" id="KW-1185">Reference proteome</keyword>
<dbReference type="AlphaFoldDB" id="A0A5C5VBY7"/>
<evidence type="ECO:0008006" key="4">
    <source>
        <dbReference type="Google" id="ProtNLM"/>
    </source>
</evidence>
<dbReference type="EMBL" id="SIHJ01000001">
    <property type="protein sequence ID" value="TWT36088.1"/>
    <property type="molecule type" value="Genomic_DNA"/>
</dbReference>
<reference evidence="2 3" key="1">
    <citation type="submission" date="2019-02" db="EMBL/GenBank/DDBJ databases">
        <title>Deep-cultivation of Planctomycetes and their phenomic and genomic characterization uncovers novel biology.</title>
        <authorList>
            <person name="Wiegand S."/>
            <person name="Jogler M."/>
            <person name="Boedeker C."/>
            <person name="Pinto D."/>
            <person name="Vollmers J."/>
            <person name="Rivas-Marin E."/>
            <person name="Kohn T."/>
            <person name="Peeters S.H."/>
            <person name="Heuer A."/>
            <person name="Rast P."/>
            <person name="Oberbeckmann S."/>
            <person name="Bunk B."/>
            <person name="Jeske O."/>
            <person name="Meyerdierks A."/>
            <person name="Storesund J.E."/>
            <person name="Kallscheuer N."/>
            <person name="Luecker S."/>
            <person name="Lage O.M."/>
            <person name="Pohl T."/>
            <person name="Merkel B.J."/>
            <person name="Hornburger P."/>
            <person name="Mueller R.-W."/>
            <person name="Bruemmer F."/>
            <person name="Labrenz M."/>
            <person name="Spormann A.M."/>
            <person name="Op Den Camp H."/>
            <person name="Overmann J."/>
            <person name="Amann R."/>
            <person name="Jetten M.S.M."/>
            <person name="Mascher T."/>
            <person name="Medema M.H."/>
            <person name="Devos D.P."/>
            <person name="Kaster A.-K."/>
            <person name="Ovreas L."/>
            <person name="Rohde M."/>
            <person name="Galperin M.Y."/>
            <person name="Jogler C."/>
        </authorList>
    </citation>
    <scope>NUCLEOTIDE SEQUENCE [LARGE SCALE GENOMIC DNA]</scope>
    <source>
        <strain evidence="2 3">KOR34</strain>
    </source>
</reference>
<accession>A0A5C5VBY7</accession>
<comment type="caution">
    <text evidence="2">The sequence shown here is derived from an EMBL/GenBank/DDBJ whole genome shotgun (WGS) entry which is preliminary data.</text>
</comment>
<evidence type="ECO:0000313" key="3">
    <source>
        <dbReference type="Proteomes" id="UP000316714"/>
    </source>
</evidence>
<protein>
    <recommendedName>
        <fullName evidence="4">PEP-CTERM protein-sorting domain-containing protein</fullName>
    </recommendedName>
</protein>
<gene>
    <name evidence="2" type="ORF">KOR34_09870</name>
</gene>
<dbReference type="Proteomes" id="UP000316714">
    <property type="component" value="Unassembled WGS sequence"/>
</dbReference>